<dbReference type="Pfam" id="PF04802">
    <property type="entry name" value="PP4R3"/>
    <property type="match status" value="1"/>
</dbReference>
<dbReference type="PANTHER" id="PTHR23318">
    <property type="entry name" value="ATP SYNTHASE GAMMA-RELATED"/>
    <property type="match status" value="1"/>
</dbReference>
<dbReference type="GO" id="GO:0072542">
    <property type="term" value="F:protein phosphatase activator activity"/>
    <property type="evidence" value="ECO:0007669"/>
    <property type="project" value="TreeGrafter"/>
</dbReference>
<organism evidence="6 7">
    <name type="scientific">Magnusiomyces paraingens</name>
    <dbReference type="NCBI Taxonomy" id="2606893"/>
    <lineage>
        <taxon>Eukaryota</taxon>
        <taxon>Fungi</taxon>
        <taxon>Dikarya</taxon>
        <taxon>Ascomycota</taxon>
        <taxon>Saccharomycotina</taxon>
        <taxon>Dipodascomycetes</taxon>
        <taxon>Dipodascales</taxon>
        <taxon>Dipodascaceae</taxon>
        <taxon>Magnusiomyces</taxon>
    </lineage>
</organism>
<dbReference type="OrthoDB" id="27483at2759"/>
<feature type="domain" description="Serine/threonine-protein phosphatase 4 regulatory subunit 3-like central" evidence="4">
    <location>
        <begin position="150"/>
        <end position="671"/>
    </location>
</feature>
<evidence type="ECO:0000256" key="3">
    <source>
        <dbReference type="SAM" id="MobiDB-lite"/>
    </source>
</evidence>
<feature type="compositionally biased region" description="Acidic residues" evidence="3">
    <location>
        <begin position="839"/>
        <end position="866"/>
    </location>
</feature>
<dbReference type="GO" id="GO:0006974">
    <property type="term" value="P:DNA damage response"/>
    <property type="evidence" value="ECO:0007669"/>
    <property type="project" value="TreeGrafter"/>
</dbReference>
<dbReference type="SUPFAM" id="SSF50729">
    <property type="entry name" value="PH domain-like"/>
    <property type="match status" value="1"/>
</dbReference>
<keyword evidence="2" id="KW-0539">Nucleus</keyword>
<dbReference type="Pfam" id="PF22972">
    <property type="entry name" value="EVH1_PP4R3"/>
    <property type="match status" value="1"/>
</dbReference>
<dbReference type="AlphaFoldDB" id="A0A5E8BIJ9"/>
<evidence type="ECO:0000259" key="5">
    <source>
        <dbReference type="Pfam" id="PF22972"/>
    </source>
</evidence>
<gene>
    <name evidence="6" type="ORF">SAPINGB_P002247</name>
</gene>
<accession>A0A5E8BIJ9</accession>
<comment type="subcellular location">
    <subcellularLocation>
        <location evidence="1">Nucleus</location>
    </subcellularLocation>
</comment>
<protein>
    <submittedName>
        <fullName evidence="6">Uncharacterized protein</fullName>
    </submittedName>
</protein>
<dbReference type="InterPro" id="IPR006887">
    <property type="entry name" value="P4R3-like_central_dom"/>
</dbReference>
<dbReference type="InterPro" id="IPR051137">
    <property type="entry name" value="PP4R3-like"/>
</dbReference>
<feature type="region of interest" description="Disordered" evidence="3">
    <location>
        <begin position="830"/>
        <end position="915"/>
    </location>
</feature>
<sequence length="915" mass="101212">MSANVHVPTPPKRVKVYEQIKDEWTDKGTGYCSGEITPDSNEPYIIVRSEENRHEILLKEHIRGEIQFQKQQDSLIVWSNGSNTELALSFQEADGCMKILDFLVFVQKTLAQHISITIITNTDDGEISELIAGPVFFPPDPCVGNLADVHTAIVHLVSFQFSREPLCAFLTGTDYLKKLALVFDQAEAARNLDELHKLCYIIKLLFGLNDCKIVERLIEDGVVIGTIGALEYDPAFPIYKANHRQYFDPKEIFREVIPINDPDVRIKIKQTYRLHFLKDVLARLFEESTISMITSMIYFNQMSVVIALQNSDYFQRLFEIYQGPSSKSKVEQRREGVRFIHSMFFVTKGFQPHQKKLTFSILVEKGMFPQIEFAVADSDRSIRMLGTELLTAMIELDPILLRSYAKSQTENNTNPDNQFTLMDTLVDQFINDSDIGLKFQTLECLKCMLDNPLCNPAILGSYDDNFLTRRIPENTTNLLITKFYERCGKKIFSVLKARAIDQNATTKTTTTATNGLAPPAQRTLYEHVCDLVSFCIRMHGDKCWVCSVEEGAWPGIAALIRGHGSHTVQIAALRTLRQTLAVKYQAYGPELIRSGCIDAIIDVLLKMGNRNNLVNSVCLELLNTIKNLDIYLNAPQISFDPNSVGAYLVKTRRNDLREKLAFAGTAQQLVETVDVLEEAAIAAANGSVPEEVAEAAAAATEIAAREATVAAAIVAAAAMEEAAAVKAMENAASAAAAAASAAAAAITTTAPTIVIASPSPTSPTSPTPPVSVSSSDYCSENNIFTTAEAIASAAATAVASGTGEQPPRFQPGQNLGTQHPEYFAIAATGEFKPSLVPYGDDDEDEDEDEEDDEDEENEEETEEQEEQTPRVIHNSEQFGSRSKVQKSPLKRKECDTPPEPRKTIQEDEPSIECSL</sequence>
<evidence type="ECO:0000259" key="4">
    <source>
        <dbReference type="Pfam" id="PF04802"/>
    </source>
</evidence>
<dbReference type="SUPFAM" id="SSF48371">
    <property type="entry name" value="ARM repeat"/>
    <property type="match status" value="1"/>
</dbReference>
<dbReference type="InterPro" id="IPR011993">
    <property type="entry name" value="PH-like_dom_sf"/>
</dbReference>
<keyword evidence="7" id="KW-1185">Reference proteome</keyword>
<evidence type="ECO:0000313" key="6">
    <source>
        <dbReference type="EMBL" id="VVT49390.1"/>
    </source>
</evidence>
<name>A0A5E8BIJ9_9ASCO</name>
<evidence type="ECO:0000256" key="2">
    <source>
        <dbReference type="ARBA" id="ARBA00023242"/>
    </source>
</evidence>
<dbReference type="InterPro" id="IPR016024">
    <property type="entry name" value="ARM-type_fold"/>
</dbReference>
<proteinExistence type="predicted"/>
<dbReference type="Proteomes" id="UP000398389">
    <property type="component" value="Unassembled WGS sequence"/>
</dbReference>
<reference evidence="6 7" key="1">
    <citation type="submission" date="2019-09" db="EMBL/GenBank/DDBJ databases">
        <authorList>
            <person name="Brejova B."/>
        </authorList>
    </citation>
    <scope>NUCLEOTIDE SEQUENCE [LARGE SCALE GENOMIC DNA]</scope>
</reference>
<evidence type="ECO:0000256" key="1">
    <source>
        <dbReference type="ARBA" id="ARBA00004123"/>
    </source>
</evidence>
<feature type="domain" description="PP4R3 EVH1-like" evidence="5">
    <location>
        <begin position="12"/>
        <end position="110"/>
    </location>
</feature>
<dbReference type="PANTHER" id="PTHR23318:SF0">
    <property type="entry name" value="SERINE_THREONINE-PROTEIN PHOSPHATASE 4 REGULATORY SUBUNIT 3"/>
    <property type="match status" value="1"/>
</dbReference>
<dbReference type="GO" id="GO:0030289">
    <property type="term" value="C:protein phosphatase 4 complex"/>
    <property type="evidence" value="ECO:0007669"/>
    <property type="project" value="TreeGrafter"/>
</dbReference>
<dbReference type="InterPro" id="IPR055236">
    <property type="entry name" value="EVH1_PP4R3"/>
</dbReference>
<dbReference type="RefSeq" id="XP_031852857.1">
    <property type="nucleotide sequence ID" value="XM_031996966.1"/>
</dbReference>
<dbReference type="Gene3D" id="2.30.29.30">
    <property type="entry name" value="Pleckstrin-homology domain (PH domain)/Phosphotyrosine-binding domain (PTB)"/>
    <property type="match status" value="1"/>
</dbReference>
<dbReference type="GeneID" id="43581066"/>
<feature type="compositionally biased region" description="Acidic residues" evidence="3">
    <location>
        <begin position="906"/>
        <end position="915"/>
    </location>
</feature>
<feature type="compositionally biased region" description="Basic and acidic residues" evidence="3">
    <location>
        <begin position="890"/>
        <end position="905"/>
    </location>
</feature>
<evidence type="ECO:0000313" key="7">
    <source>
        <dbReference type="Proteomes" id="UP000398389"/>
    </source>
</evidence>
<dbReference type="EMBL" id="CABVLU010000002">
    <property type="protein sequence ID" value="VVT49390.1"/>
    <property type="molecule type" value="Genomic_DNA"/>
</dbReference>
<dbReference type="GO" id="GO:0005654">
    <property type="term" value="C:nucleoplasm"/>
    <property type="evidence" value="ECO:0007669"/>
    <property type="project" value="TreeGrafter"/>
</dbReference>